<evidence type="ECO:0000313" key="2">
    <source>
        <dbReference type="EMBL" id="KAK3902160.1"/>
    </source>
</evidence>
<proteinExistence type="predicted"/>
<evidence type="ECO:0000313" key="3">
    <source>
        <dbReference type="Proteomes" id="UP001303889"/>
    </source>
</evidence>
<dbReference type="Proteomes" id="UP001303889">
    <property type="component" value="Unassembled WGS sequence"/>
</dbReference>
<reference evidence="2" key="1">
    <citation type="journal article" date="2023" name="Mol. Phylogenet. Evol.">
        <title>Genome-scale phylogeny and comparative genomics of the fungal order Sordariales.</title>
        <authorList>
            <person name="Hensen N."/>
            <person name="Bonometti L."/>
            <person name="Westerberg I."/>
            <person name="Brannstrom I.O."/>
            <person name="Guillou S."/>
            <person name="Cros-Aarteil S."/>
            <person name="Calhoun S."/>
            <person name="Haridas S."/>
            <person name="Kuo A."/>
            <person name="Mondo S."/>
            <person name="Pangilinan J."/>
            <person name="Riley R."/>
            <person name="LaButti K."/>
            <person name="Andreopoulos B."/>
            <person name="Lipzen A."/>
            <person name="Chen C."/>
            <person name="Yan M."/>
            <person name="Daum C."/>
            <person name="Ng V."/>
            <person name="Clum A."/>
            <person name="Steindorff A."/>
            <person name="Ohm R.A."/>
            <person name="Martin F."/>
            <person name="Silar P."/>
            <person name="Natvig D.O."/>
            <person name="Lalanne C."/>
            <person name="Gautier V."/>
            <person name="Ament-Velasquez S.L."/>
            <person name="Kruys A."/>
            <person name="Hutchinson M.I."/>
            <person name="Powell A.J."/>
            <person name="Barry K."/>
            <person name="Miller A.N."/>
            <person name="Grigoriev I.V."/>
            <person name="Debuchy R."/>
            <person name="Gladieux P."/>
            <person name="Hiltunen Thoren M."/>
            <person name="Johannesson H."/>
        </authorList>
    </citation>
    <scope>NUCLEOTIDE SEQUENCE</scope>
    <source>
        <strain evidence="2">CBS 103.79</strain>
    </source>
</reference>
<comment type="caution">
    <text evidence="2">The sequence shown here is derived from an EMBL/GenBank/DDBJ whole genome shotgun (WGS) entry which is preliminary data.</text>
</comment>
<reference evidence="2" key="2">
    <citation type="submission" date="2023-05" db="EMBL/GenBank/DDBJ databases">
        <authorList>
            <consortium name="Lawrence Berkeley National Laboratory"/>
            <person name="Steindorff A."/>
            <person name="Hensen N."/>
            <person name="Bonometti L."/>
            <person name="Westerberg I."/>
            <person name="Brannstrom I.O."/>
            <person name="Guillou S."/>
            <person name="Cros-Aarteil S."/>
            <person name="Calhoun S."/>
            <person name="Haridas S."/>
            <person name="Kuo A."/>
            <person name="Mondo S."/>
            <person name="Pangilinan J."/>
            <person name="Riley R."/>
            <person name="Labutti K."/>
            <person name="Andreopoulos B."/>
            <person name="Lipzen A."/>
            <person name="Chen C."/>
            <person name="Yanf M."/>
            <person name="Daum C."/>
            <person name="Ng V."/>
            <person name="Clum A."/>
            <person name="Ohm R."/>
            <person name="Martin F."/>
            <person name="Silar P."/>
            <person name="Natvig D."/>
            <person name="Lalanne C."/>
            <person name="Gautier V."/>
            <person name="Ament-Velasquez S.L."/>
            <person name="Kruys A."/>
            <person name="Hutchinson M.I."/>
            <person name="Powell A.J."/>
            <person name="Barry K."/>
            <person name="Miller A.N."/>
            <person name="Grigoriev I.V."/>
            <person name="Debuchy R."/>
            <person name="Gladieux P."/>
            <person name="Thoren M.H."/>
            <person name="Johannesson H."/>
        </authorList>
    </citation>
    <scope>NUCLEOTIDE SEQUENCE</scope>
    <source>
        <strain evidence="2">CBS 103.79</strain>
    </source>
</reference>
<accession>A0AAN6MKG9</accession>
<name>A0AAN6MKG9_9PEZI</name>
<evidence type="ECO:0000256" key="1">
    <source>
        <dbReference type="SAM" id="MobiDB-lite"/>
    </source>
</evidence>
<organism evidence="2 3">
    <name type="scientific">Staphylotrichum tortipilum</name>
    <dbReference type="NCBI Taxonomy" id="2831512"/>
    <lineage>
        <taxon>Eukaryota</taxon>
        <taxon>Fungi</taxon>
        <taxon>Dikarya</taxon>
        <taxon>Ascomycota</taxon>
        <taxon>Pezizomycotina</taxon>
        <taxon>Sordariomycetes</taxon>
        <taxon>Sordariomycetidae</taxon>
        <taxon>Sordariales</taxon>
        <taxon>Chaetomiaceae</taxon>
        <taxon>Staphylotrichum</taxon>
    </lineage>
</organism>
<sequence>IGGSKSHKHGPGHGSRRNTTTHSKAAKAKSRPAVSETVSPSFLFVINEFEVDFEPLQGESHPLTDQWFNTMPPQHAAAYTREIPGLVFRYQAGVVSPAHGYHWRRPAMGVEGRIVRVDQADDINGYPAIYRAQSVFACSPLLPMIVTDGDASLGYTFLRRLCSCDARYDESRYSTWSHPHFGGGDSREGISYVNSCASGDPWVAGKDSSWIPSLVPAVYKNTNPTAVPSRGLSGDLPIILALMGFHGRPGRASDVFSNRNWHMNRWAGSNRASSYLPKSGESPRGLFVQVCADNLRDGRADNEQNNIPVEQCEQMLGYLEYGTILVQG</sequence>
<protein>
    <submittedName>
        <fullName evidence="2">Uncharacterized protein</fullName>
    </submittedName>
</protein>
<feature type="non-terminal residue" evidence="2">
    <location>
        <position position="1"/>
    </location>
</feature>
<feature type="compositionally biased region" description="Basic residues" evidence="1">
    <location>
        <begin position="1"/>
        <end position="16"/>
    </location>
</feature>
<dbReference type="EMBL" id="MU855529">
    <property type="protein sequence ID" value="KAK3902160.1"/>
    <property type="molecule type" value="Genomic_DNA"/>
</dbReference>
<feature type="region of interest" description="Disordered" evidence="1">
    <location>
        <begin position="1"/>
        <end position="33"/>
    </location>
</feature>
<gene>
    <name evidence="2" type="ORF">C8A05DRAFT_15752</name>
</gene>
<dbReference type="AlphaFoldDB" id="A0AAN6MKG9"/>
<keyword evidence="3" id="KW-1185">Reference proteome</keyword>